<dbReference type="EMBL" id="GGEC01073145">
    <property type="protein sequence ID" value="MBX53629.1"/>
    <property type="molecule type" value="Transcribed_RNA"/>
</dbReference>
<name>A0A2P2PG28_RHIMU</name>
<evidence type="ECO:0000313" key="1">
    <source>
        <dbReference type="EMBL" id="MBX53629.1"/>
    </source>
</evidence>
<accession>A0A2P2PG28</accession>
<proteinExistence type="predicted"/>
<reference evidence="1" key="1">
    <citation type="submission" date="2018-02" db="EMBL/GenBank/DDBJ databases">
        <title>Rhizophora mucronata_Transcriptome.</title>
        <authorList>
            <person name="Meera S.P."/>
            <person name="Sreeshan A."/>
            <person name="Augustine A."/>
        </authorList>
    </citation>
    <scope>NUCLEOTIDE SEQUENCE</scope>
    <source>
        <tissue evidence="1">Leaf</tissue>
    </source>
</reference>
<protein>
    <submittedName>
        <fullName evidence="1">Uncharacterized protein</fullName>
    </submittedName>
</protein>
<dbReference type="AlphaFoldDB" id="A0A2P2PG28"/>
<sequence length="24" mass="2756">MPVGDKTEHLLGQTCFSFRYAVQK</sequence>
<organism evidence="1">
    <name type="scientific">Rhizophora mucronata</name>
    <name type="common">Asiatic mangrove</name>
    <dbReference type="NCBI Taxonomy" id="61149"/>
    <lineage>
        <taxon>Eukaryota</taxon>
        <taxon>Viridiplantae</taxon>
        <taxon>Streptophyta</taxon>
        <taxon>Embryophyta</taxon>
        <taxon>Tracheophyta</taxon>
        <taxon>Spermatophyta</taxon>
        <taxon>Magnoliopsida</taxon>
        <taxon>eudicotyledons</taxon>
        <taxon>Gunneridae</taxon>
        <taxon>Pentapetalae</taxon>
        <taxon>rosids</taxon>
        <taxon>fabids</taxon>
        <taxon>Malpighiales</taxon>
        <taxon>Rhizophoraceae</taxon>
        <taxon>Rhizophora</taxon>
    </lineage>
</organism>